<evidence type="ECO:0000313" key="3">
    <source>
        <dbReference type="EMBL" id="CAB9510608.1"/>
    </source>
</evidence>
<evidence type="ECO:0000313" key="4">
    <source>
        <dbReference type="Proteomes" id="UP001153069"/>
    </source>
</evidence>
<gene>
    <name evidence="3" type="ORF">SEMRO_444_G144280.1</name>
</gene>
<accession>A0A9N8HD57</accession>
<organism evidence="3 4">
    <name type="scientific">Seminavis robusta</name>
    <dbReference type="NCBI Taxonomy" id="568900"/>
    <lineage>
        <taxon>Eukaryota</taxon>
        <taxon>Sar</taxon>
        <taxon>Stramenopiles</taxon>
        <taxon>Ochrophyta</taxon>
        <taxon>Bacillariophyta</taxon>
        <taxon>Bacillariophyceae</taxon>
        <taxon>Bacillariophycidae</taxon>
        <taxon>Naviculales</taxon>
        <taxon>Naviculaceae</taxon>
        <taxon>Seminavis</taxon>
    </lineage>
</organism>
<dbReference type="Proteomes" id="UP001153069">
    <property type="component" value="Unassembled WGS sequence"/>
</dbReference>
<dbReference type="OrthoDB" id="47085at2759"/>
<proteinExistence type="inferred from homology"/>
<dbReference type="PANTHER" id="PTHR11062">
    <property type="entry name" value="EXOSTOSIN HEPARAN SULFATE GLYCOSYLTRANSFERASE -RELATED"/>
    <property type="match status" value="1"/>
</dbReference>
<evidence type="ECO:0000256" key="1">
    <source>
        <dbReference type="ARBA" id="ARBA00010271"/>
    </source>
</evidence>
<evidence type="ECO:0000259" key="2">
    <source>
        <dbReference type="Pfam" id="PF03016"/>
    </source>
</evidence>
<dbReference type="InterPro" id="IPR004263">
    <property type="entry name" value="Exostosin"/>
</dbReference>
<reference evidence="3" key="1">
    <citation type="submission" date="2020-06" db="EMBL/GenBank/DDBJ databases">
        <authorList>
            <consortium name="Plant Systems Biology data submission"/>
        </authorList>
    </citation>
    <scope>NUCLEOTIDE SEQUENCE</scope>
    <source>
        <strain evidence="3">D6</strain>
    </source>
</reference>
<sequence>MQNESFFKLLREPPYFLLHDQTMRLSPHVLRPWLYFDTQFFPYSPPAGLQRPKRKLILTDLAWNHPDQTWALSKFPRSLRMRELLQAYIDHPDFDPTFSWTRHLQRKVDIDPSVEYVVLLDIETCFEINYPKYGANLPTSSDPLGGRLLDAAGDHPCFHFGSCKDYIKRVLQAPLFQQHNNTTSTLVYIDCKSDGPETRVRKELFNSTTQLSVVSLDADIDQLVADADMGLPPPTVKPIILTNPAREAIRNSCQAESHRPYFLTFVGSGGRGPRKELFKLHNGNDVILMEAHEFREQTNETFASLLQKSVFAATPRGDNRYSYRFTEVLSAGGIPVVHSDGWVLPFNPKLVDWTKCAVVIPEARFNETLDILHRIPRNKRCQMRRYCYEIYQNYMVNAEANIAGILDTLDALHGTK</sequence>
<dbReference type="Pfam" id="PF03016">
    <property type="entry name" value="Exostosin_GT47"/>
    <property type="match status" value="1"/>
</dbReference>
<dbReference type="GO" id="GO:0016757">
    <property type="term" value="F:glycosyltransferase activity"/>
    <property type="evidence" value="ECO:0007669"/>
    <property type="project" value="InterPro"/>
</dbReference>
<name>A0A9N8HD57_9STRA</name>
<comment type="similarity">
    <text evidence="1">Belongs to the glycosyltransferase 47 family.</text>
</comment>
<comment type="caution">
    <text evidence="3">The sequence shown here is derived from an EMBL/GenBank/DDBJ whole genome shotgun (WGS) entry which is preliminary data.</text>
</comment>
<keyword evidence="4" id="KW-1185">Reference proteome</keyword>
<dbReference type="AlphaFoldDB" id="A0A9N8HD57"/>
<dbReference type="InterPro" id="IPR040911">
    <property type="entry name" value="Exostosin_GT47"/>
</dbReference>
<dbReference type="EMBL" id="CAICTM010000443">
    <property type="protein sequence ID" value="CAB9510608.1"/>
    <property type="molecule type" value="Genomic_DNA"/>
</dbReference>
<protein>
    <submittedName>
        <fullName evidence="3">Exostosin-1</fullName>
    </submittedName>
</protein>
<feature type="domain" description="Exostosin GT47" evidence="2">
    <location>
        <begin position="251"/>
        <end position="373"/>
    </location>
</feature>